<protein>
    <submittedName>
        <fullName evidence="1">Uncharacterized protein</fullName>
    </submittedName>
</protein>
<comment type="caution">
    <text evidence="1">The sequence shown here is derived from an EMBL/GenBank/DDBJ whole genome shotgun (WGS) entry which is preliminary data.</text>
</comment>
<reference evidence="2" key="1">
    <citation type="journal article" date="2023" name="G3 (Bethesda)">
        <title>Genome assembly and association tests identify interacting loci associated with vigor, precocity, and sex in interspecific pistachio rootstocks.</title>
        <authorList>
            <person name="Palmer W."/>
            <person name="Jacygrad E."/>
            <person name="Sagayaradj S."/>
            <person name="Cavanaugh K."/>
            <person name="Han R."/>
            <person name="Bertier L."/>
            <person name="Beede B."/>
            <person name="Kafkas S."/>
            <person name="Golino D."/>
            <person name="Preece J."/>
            <person name="Michelmore R."/>
        </authorList>
    </citation>
    <scope>NUCLEOTIDE SEQUENCE [LARGE SCALE GENOMIC DNA]</scope>
</reference>
<organism evidence="1 2">
    <name type="scientific">Pistacia integerrima</name>
    <dbReference type="NCBI Taxonomy" id="434235"/>
    <lineage>
        <taxon>Eukaryota</taxon>
        <taxon>Viridiplantae</taxon>
        <taxon>Streptophyta</taxon>
        <taxon>Embryophyta</taxon>
        <taxon>Tracheophyta</taxon>
        <taxon>Spermatophyta</taxon>
        <taxon>Magnoliopsida</taxon>
        <taxon>eudicotyledons</taxon>
        <taxon>Gunneridae</taxon>
        <taxon>Pentapetalae</taxon>
        <taxon>rosids</taxon>
        <taxon>malvids</taxon>
        <taxon>Sapindales</taxon>
        <taxon>Anacardiaceae</taxon>
        <taxon>Pistacia</taxon>
    </lineage>
</organism>
<gene>
    <name evidence="1" type="ORF">Pint_15277</name>
</gene>
<evidence type="ECO:0000313" key="2">
    <source>
        <dbReference type="Proteomes" id="UP001163603"/>
    </source>
</evidence>
<sequence>MSESMLSPKKLEGKVAIITGGASGIGEATARLFAKHGARMIVIADIHDLGQQLATSIGTDNCIYMYCDVTNENQVKALVDSTLQNYGQLDFMFSNAGILNSKPPQTVLDLDLSAFDHLFAINARGMAACVKHAAPAMVERRMKGSIVCTASVTGSRGGYWMTDYYMSKHAVIGLVRSASTQLGAHGIRMNCVSPCGVATPGLCRWLNIEAVEVERVYEPNPCLKGIVIKTKHIADAVSFLASDDSEFVSGHDLVVDGGFLSKLN</sequence>
<evidence type="ECO:0000313" key="1">
    <source>
        <dbReference type="EMBL" id="KAJ0048830.1"/>
    </source>
</evidence>
<accession>A0ACC0ZBI9</accession>
<keyword evidence="2" id="KW-1185">Reference proteome</keyword>
<name>A0ACC0ZBI9_9ROSI</name>
<dbReference type="EMBL" id="CM047737">
    <property type="protein sequence ID" value="KAJ0048830.1"/>
    <property type="molecule type" value="Genomic_DNA"/>
</dbReference>
<dbReference type="Proteomes" id="UP001163603">
    <property type="component" value="Chromosome 2"/>
</dbReference>
<proteinExistence type="predicted"/>